<name>A0A369QUL7_9BACT</name>
<accession>A0A369QUL7</accession>
<evidence type="ECO:0008006" key="3">
    <source>
        <dbReference type="Google" id="ProtNLM"/>
    </source>
</evidence>
<gene>
    <name evidence="1" type="ORF">AHMF7616_05120</name>
</gene>
<dbReference type="Pfam" id="PF13852">
    <property type="entry name" value="DUF4197"/>
    <property type="match status" value="1"/>
</dbReference>
<organism evidence="1 2">
    <name type="scientific">Adhaeribacter pallidiroseus</name>
    <dbReference type="NCBI Taxonomy" id="2072847"/>
    <lineage>
        <taxon>Bacteria</taxon>
        <taxon>Pseudomonadati</taxon>
        <taxon>Bacteroidota</taxon>
        <taxon>Cytophagia</taxon>
        <taxon>Cytophagales</taxon>
        <taxon>Hymenobacteraceae</taxon>
        <taxon>Adhaeribacter</taxon>
    </lineage>
</organism>
<dbReference type="Proteomes" id="UP000253919">
    <property type="component" value="Unassembled WGS sequence"/>
</dbReference>
<sequence>MNLRMKTTSVYLLLFFAFFSFNCSGQLIKLPSSGQINNALNKKKPLTSDEVAGGLKEALTQGIAKGATQASQKDGYFGNQLIRIPFPEDVKRVESTLRSVGLGSQVDKFVLSLNRAAEDAAQTAKPIFLGAIRKLTFKDVWNILTGEKDAATQFLRRTTSEELYRAFAPHIQKSLDKTYATKYYSDVMNAYNAIPLTQKVNPNLNDYATKKAMDGLFLLVAQEEANIRENPVARTTDLLKRVFSKQAKS</sequence>
<dbReference type="InterPro" id="IPR025245">
    <property type="entry name" value="DUF4197"/>
</dbReference>
<evidence type="ECO:0000313" key="1">
    <source>
        <dbReference type="EMBL" id="RDC66489.1"/>
    </source>
</evidence>
<keyword evidence="2" id="KW-1185">Reference proteome</keyword>
<proteinExistence type="predicted"/>
<reference evidence="1 2" key="1">
    <citation type="submission" date="2018-04" db="EMBL/GenBank/DDBJ databases">
        <title>Adhaeribacter sp. HMF7616 genome sequencing and assembly.</title>
        <authorList>
            <person name="Kang H."/>
            <person name="Kang J."/>
            <person name="Cha I."/>
            <person name="Kim H."/>
            <person name="Joh K."/>
        </authorList>
    </citation>
    <scope>NUCLEOTIDE SEQUENCE [LARGE SCALE GENOMIC DNA]</scope>
    <source>
        <strain evidence="1 2">HMF7616</strain>
    </source>
</reference>
<protein>
    <recommendedName>
        <fullName evidence="3">DUF4197 domain-containing protein</fullName>
    </recommendedName>
</protein>
<evidence type="ECO:0000313" key="2">
    <source>
        <dbReference type="Proteomes" id="UP000253919"/>
    </source>
</evidence>
<comment type="caution">
    <text evidence="1">The sequence shown here is derived from an EMBL/GenBank/DDBJ whole genome shotgun (WGS) entry which is preliminary data.</text>
</comment>
<dbReference type="EMBL" id="QASA01000001">
    <property type="protein sequence ID" value="RDC66489.1"/>
    <property type="molecule type" value="Genomic_DNA"/>
</dbReference>
<dbReference type="AlphaFoldDB" id="A0A369QUL7"/>